<dbReference type="Proteomes" id="UP001530377">
    <property type="component" value="Unassembled WGS sequence"/>
</dbReference>
<evidence type="ECO:0000256" key="1">
    <source>
        <dbReference type="SAM" id="Phobius"/>
    </source>
</evidence>
<keyword evidence="3" id="KW-1185">Reference proteome</keyword>
<organism evidence="2 3">
    <name type="scientific">Cyclostephanos tholiformis</name>
    <dbReference type="NCBI Taxonomy" id="382380"/>
    <lineage>
        <taxon>Eukaryota</taxon>
        <taxon>Sar</taxon>
        <taxon>Stramenopiles</taxon>
        <taxon>Ochrophyta</taxon>
        <taxon>Bacillariophyta</taxon>
        <taxon>Coscinodiscophyceae</taxon>
        <taxon>Thalassiosirophycidae</taxon>
        <taxon>Stephanodiscales</taxon>
        <taxon>Stephanodiscaceae</taxon>
        <taxon>Cyclostephanos</taxon>
    </lineage>
</organism>
<feature type="transmembrane region" description="Helical" evidence="1">
    <location>
        <begin position="93"/>
        <end position="112"/>
    </location>
</feature>
<reference evidence="2 3" key="1">
    <citation type="submission" date="2024-10" db="EMBL/GenBank/DDBJ databases">
        <title>Updated reference genomes for cyclostephanoid diatoms.</title>
        <authorList>
            <person name="Roberts W.R."/>
            <person name="Alverson A.J."/>
        </authorList>
    </citation>
    <scope>NUCLEOTIDE SEQUENCE [LARGE SCALE GENOMIC DNA]</scope>
    <source>
        <strain evidence="2 3">AJA228-03</strain>
    </source>
</reference>
<keyword evidence="1" id="KW-0472">Membrane</keyword>
<evidence type="ECO:0000313" key="2">
    <source>
        <dbReference type="EMBL" id="KAL3810300.1"/>
    </source>
</evidence>
<sequence length="351" mass="37660">MDDPSGRAGIKFRDVCYALVSICLGIWAFVKVNSISGPAFEPILAACTNPEISSGDFARKTGYHEYEPLLGLGVFNFLVCLITQFLLELRTTYPSGFLTWGGVIVVSLPLVLSQTLSAGRRGARGPVRYPTAIGLLAQLLGISVIFPLISNPSQIYSLGGPGVPVTNVRVWVGLIMAFPGVILSYLVFHAAPTDSYAWTASAGFLGGPLLAMMGLALWTDKSITMEASAENITRSSGCIQRAYSILALLSLVLWFCLVFVAHQSYGFNLNELWRDIWIEAGPSVAFMTVDTGVLYLGALLNIAYLSEWVAIKALVVTPFIGPGAACCMALIDIEKAAANALIFAGDEKKFV</sequence>
<gene>
    <name evidence="2" type="ORF">ACHAXA_007024</name>
</gene>
<feature type="transmembrane region" description="Helical" evidence="1">
    <location>
        <begin position="283"/>
        <end position="304"/>
    </location>
</feature>
<feature type="transmembrane region" description="Helical" evidence="1">
    <location>
        <begin position="242"/>
        <end position="262"/>
    </location>
</feature>
<dbReference type="AlphaFoldDB" id="A0ABD3RRP8"/>
<feature type="transmembrane region" description="Helical" evidence="1">
    <location>
        <begin position="12"/>
        <end position="30"/>
    </location>
</feature>
<protein>
    <submittedName>
        <fullName evidence="2">Uncharacterized protein</fullName>
    </submittedName>
</protein>
<keyword evidence="1" id="KW-0812">Transmembrane</keyword>
<feature type="transmembrane region" description="Helical" evidence="1">
    <location>
        <begin position="132"/>
        <end position="150"/>
    </location>
</feature>
<feature type="transmembrane region" description="Helical" evidence="1">
    <location>
        <begin position="69"/>
        <end position="87"/>
    </location>
</feature>
<name>A0ABD3RRP8_9STRA</name>
<comment type="caution">
    <text evidence="2">The sequence shown here is derived from an EMBL/GenBank/DDBJ whole genome shotgun (WGS) entry which is preliminary data.</text>
</comment>
<evidence type="ECO:0000313" key="3">
    <source>
        <dbReference type="Proteomes" id="UP001530377"/>
    </source>
</evidence>
<feature type="transmembrane region" description="Helical" evidence="1">
    <location>
        <begin position="170"/>
        <end position="188"/>
    </location>
</feature>
<feature type="transmembrane region" description="Helical" evidence="1">
    <location>
        <begin position="195"/>
        <end position="218"/>
    </location>
</feature>
<accession>A0ABD3RRP8</accession>
<proteinExistence type="predicted"/>
<dbReference type="EMBL" id="JALLPB020000341">
    <property type="protein sequence ID" value="KAL3810300.1"/>
    <property type="molecule type" value="Genomic_DNA"/>
</dbReference>
<feature type="transmembrane region" description="Helical" evidence="1">
    <location>
        <begin position="310"/>
        <end position="331"/>
    </location>
</feature>
<keyword evidence="1" id="KW-1133">Transmembrane helix</keyword>